<dbReference type="InterPro" id="IPR034804">
    <property type="entry name" value="SQR/QFR_C/D"/>
</dbReference>
<dbReference type="Gene3D" id="1.20.1300.10">
    <property type="entry name" value="Fumarate reductase/succinate dehydrogenase, transmembrane subunit"/>
    <property type="match status" value="1"/>
</dbReference>
<dbReference type="AlphaFoldDB" id="A0A2S7U7X7"/>
<keyword evidence="1" id="KW-0472">Membrane</keyword>
<dbReference type="InterPro" id="IPR011138">
    <property type="entry name" value="Cytochrome_b-558"/>
</dbReference>
<gene>
    <name evidence="2" type="ORF">BSZ32_14475</name>
</gene>
<accession>A0A2S7U7X7</accession>
<feature type="transmembrane region" description="Helical" evidence="1">
    <location>
        <begin position="113"/>
        <end position="134"/>
    </location>
</feature>
<dbReference type="EMBL" id="MQWA01000001">
    <property type="protein sequence ID" value="PQJ30372.1"/>
    <property type="molecule type" value="Genomic_DNA"/>
</dbReference>
<protein>
    <recommendedName>
        <fullName evidence="4">Succinate:quinone oxidoreductase</fullName>
    </recommendedName>
</protein>
<name>A0A2S7U7X7_9BACT</name>
<dbReference type="RefSeq" id="WP_165788875.1">
    <property type="nucleotide sequence ID" value="NZ_MQWA01000001.1"/>
</dbReference>
<keyword evidence="3" id="KW-1185">Reference proteome</keyword>
<proteinExistence type="predicted"/>
<feature type="transmembrane region" description="Helical" evidence="1">
    <location>
        <begin position="164"/>
        <end position="185"/>
    </location>
</feature>
<reference evidence="2 3" key="1">
    <citation type="submission" date="2016-12" db="EMBL/GenBank/DDBJ databases">
        <title>Study of bacterial adaptation to deep sea.</title>
        <authorList>
            <person name="Song J."/>
            <person name="Yoshizawa S."/>
            <person name="Kogure K."/>
        </authorList>
    </citation>
    <scope>NUCLEOTIDE SEQUENCE [LARGE SCALE GENOMIC DNA]</scope>
    <source>
        <strain evidence="2 3">SAORIC-165</strain>
    </source>
</reference>
<evidence type="ECO:0000313" key="3">
    <source>
        <dbReference type="Proteomes" id="UP000239907"/>
    </source>
</evidence>
<feature type="transmembrane region" description="Helical" evidence="1">
    <location>
        <begin position="206"/>
        <end position="226"/>
    </location>
</feature>
<organism evidence="2 3">
    <name type="scientific">Rubritalea profundi</name>
    <dbReference type="NCBI Taxonomy" id="1658618"/>
    <lineage>
        <taxon>Bacteria</taxon>
        <taxon>Pseudomonadati</taxon>
        <taxon>Verrucomicrobiota</taxon>
        <taxon>Verrucomicrobiia</taxon>
        <taxon>Verrucomicrobiales</taxon>
        <taxon>Rubritaleaceae</taxon>
        <taxon>Rubritalea</taxon>
    </lineage>
</organism>
<evidence type="ECO:0000313" key="2">
    <source>
        <dbReference type="EMBL" id="PQJ30372.1"/>
    </source>
</evidence>
<dbReference type="Proteomes" id="UP000239907">
    <property type="component" value="Unassembled WGS sequence"/>
</dbReference>
<evidence type="ECO:0000256" key="1">
    <source>
        <dbReference type="SAM" id="Phobius"/>
    </source>
</evidence>
<dbReference type="SUPFAM" id="SSF81343">
    <property type="entry name" value="Fumarate reductase respiratory complex transmembrane subunits"/>
    <property type="match status" value="1"/>
</dbReference>
<feature type="transmembrane region" description="Helical" evidence="1">
    <location>
        <begin position="67"/>
        <end position="89"/>
    </location>
</feature>
<keyword evidence="1" id="KW-0812">Transmembrane</keyword>
<keyword evidence="1" id="KW-1133">Transmembrane helix</keyword>
<dbReference type="GO" id="GO:0016020">
    <property type="term" value="C:membrane"/>
    <property type="evidence" value="ECO:0007669"/>
    <property type="project" value="InterPro"/>
</dbReference>
<feature type="transmembrane region" description="Helical" evidence="1">
    <location>
        <begin position="20"/>
        <end position="47"/>
    </location>
</feature>
<evidence type="ECO:0008006" key="4">
    <source>
        <dbReference type="Google" id="ProtNLM"/>
    </source>
</evidence>
<sequence>MSASSCSLCHFWSSSIGKKFVVAVTGLILVGFLAGHLGGNLLIYVGAEAFNEYAKFLHHMLHGAGVWIARIVLLTSLVLHVVATIQLTIANRASKEKRYECDTTVKASKASRIMIWSGLTILAFVIFHILHYTVRIDSKLAELGNNGDAYLMVIEGFKSIPVSAFYIIAISLLCNHLSHGFSAIFQTLGLRTKKNAGMIDCIAKAYTLFIWVGFVSIPVAVLAGWIY</sequence>
<comment type="caution">
    <text evidence="2">The sequence shown here is derived from an EMBL/GenBank/DDBJ whole genome shotgun (WGS) entry which is preliminary data.</text>
</comment>
<dbReference type="NCBIfam" id="TIGR02046">
    <property type="entry name" value="sdhC_b558_fam"/>
    <property type="match status" value="1"/>
</dbReference>
<dbReference type="CDD" id="cd03498">
    <property type="entry name" value="SQR_TypeB_2_TM"/>
    <property type="match status" value="1"/>
</dbReference>